<dbReference type="InterPro" id="IPR043502">
    <property type="entry name" value="DNA/RNA_pol_sf"/>
</dbReference>
<accession>A0A147BL51</accession>
<keyword evidence="2" id="KW-0548">Nucleotidyltransferase</keyword>
<keyword evidence="2" id="KW-0808">Transferase</keyword>
<dbReference type="SUPFAM" id="SSF56672">
    <property type="entry name" value="DNA/RNA polymerases"/>
    <property type="match status" value="1"/>
</dbReference>
<feature type="non-terminal residue" evidence="2">
    <location>
        <position position="1"/>
    </location>
</feature>
<protein>
    <submittedName>
        <fullName evidence="2">Putative rna-directed dna polymerase from mobile element jockey-like protein</fullName>
    </submittedName>
</protein>
<reference evidence="2" key="1">
    <citation type="journal article" date="2018" name="PLoS Negl. Trop. Dis.">
        <title>Sialome diversity of ticks revealed by RNAseq of single tick salivary glands.</title>
        <authorList>
            <person name="Perner J."/>
            <person name="Kropackova S."/>
            <person name="Kopacek P."/>
            <person name="Ribeiro J.M."/>
        </authorList>
    </citation>
    <scope>NUCLEOTIDE SEQUENCE</scope>
    <source>
        <strain evidence="2">Siblings of single egg batch collected in Ceske Budejovice</strain>
        <tissue evidence="2">Salivary glands</tissue>
    </source>
</reference>
<evidence type="ECO:0000313" key="2">
    <source>
        <dbReference type="EMBL" id="JAR91509.1"/>
    </source>
</evidence>
<keyword evidence="2" id="KW-0695">RNA-directed DNA polymerase</keyword>
<dbReference type="AlphaFoldDB" id="A0A147BL51"/>
<dbReference type="CDD" id="cd01650">
    <property type="entry name" value="RT_nLTR_like"/>
    <property type="match status" value="1"/>
</dbReference>
<dbReference type="Pfam" id="PF00078">
    <property type="entry name" value="RVT_1"/>
    <property type="match status" value="1"/>
</dbReference>
<dbReference type="GO" id="GO:0003964">
    <property type="term" value="F:RNA-directed DNA polymerase activity"/>
    <property type="evidence" value="ECO:0007669"/>
    <property type="project" value="UniProtKB-KW"/>
</dbReference>
<dbReference type="InterPro" id="IPR000477">
    <property type="entry name" value="RT_dom"/>
</dbReference>
<name>A0A147BL51_IXORI</name>
<dbReference type="PANTHER" id="PTHR33332">
    <property type="entry name" value="REVERSE TRANSCRIPTASE DOMAIN-CONTAINING PROTEIN"/>
    <property type="match status" value="1"/>
</dbReference>
<dbReference type="PROSITE" id="PS50878">
    <property type="entry name" value="RT_POL"/>
    <property type="match status" value="1"/>
</dbReference>
<sequence>YNKANYEAINNELLTFYVTFKAEFFLRSVEENWVLYRKKMVDLVHLYVPTIRIHTDSSKPWYNKTLRSLSSKKKRLFARAKRSNSSRAWDSYYDALRNYTKNLRLSKTKFFSQDLPTILRNNPTKFWKLMSPKSSPATINLVHHNGEPVEESECPEVFNEYFSSIFTNESPCNIPIVPVEGYDSMTPISVNEIGINNLIAKLKLSSSGGPDNVNAKILKNTAAISSKFLCLIFNQSLSESFLPSDWKVGRVVPIYKEGTRSSVSNYRPISLTCISSKLLEHILYSHIMTHLSANSFLFRQQHGFRKGYSCETQLCEFVHELHTNLNSHVQTDAIFLDFSKAFDRVPHRRLFSKLSSLHLDPLVLSWIRNFLASRVQYTAINDHESSLTSVTSGVPQGSVLGPLLFLIFINDLPCNISSKIRLFADDCVIYNKISSVNDSHQLQNDLKEVSHWCGKWLMTLNKAKCKLVQFTRKQSLLTYQYSIDSDVIEAVPMYKYLGIRLTSSLTWKTHIEAISAEASRTLGFMRRNLRDAPPHVRKLAYETYIRPKLEYATSIWNPHQAYLINTLEAVQNRAARFILSSYDHFTSVSSLKNQLGLTPLLLRRKVSRLCLLHKIYYHCPDLRESLLSPPERMSSRLNNSCAIKRISGKSKAFNESLLPLAISEWNQLPSSIVTISDATAFLNTLQTHVL</sequence>
<feature type="domain" description="Reverse transcriptase" evidence="1">
    <location>
        <begin position="235"/>
        <end position="501"/>
    </location>
</feature>
<organism evidence="2">
    <name type="scientific">Ixodes ricinus</name>
    <name type="common">Common tick</name>
    <name type="synonym">Acarus ricinus</name>
    <dbReference type="NCBI Taxonomy" id="34613"/>
    <lineage>
        <taxon>Eukaryota</taxon>
        <taxon>Metazoa</taxon>
        <taxon>Ecdysozoa</taxon>
        <taxon>Arthropoda</taxon>
        <taxon>Chelicerata</taxon>
        <taxon>Arachnida</taxon>
        <taxon>Acari</taxon>
        <taxon>Parasitiformes</taxon>
        <taxon>Ixodida</taxon>
        <taxon>Ixodoidea</taxon>
        <taxon>Ixodidae</taxon>
        <taxon>Ixodinae</taxon>
        <taxon>Ixodes</taxon>
    </lineage>
</organism>
<dbReference type="EMBL" id="GEGO01003895">
    <property type="protein sequence ID" value="JAR91509.1"/>
    <property type="molecule type" value="Transcribed_RNA"/>
</dbReference>
<evidence type="ECO:0000259" key="1">
    <source>
        <dbReference type="PROSITE" id="PS50878"/>
    </source>
</evidence>
<proteinExistence type="predicted"/>